<keyword evidence="3 5" id="KW-0863">Zinc-finger</keyword>
<sequence length="116" mass="12898">MRENSIRTKKISPNACGELAGEKNQQSKFDPSIPPTSVNPFPATCSITRNATTLEVSPVINATLNIPEVTTIKPINVFRARLKKRPFVCTYSSCNRTYTKSSHLKSHLRTHTGEKP</sequence>
<evidence type="ECO:0000256" key="2">
    <source>
        <dbReference type="ARBA" id="ARBA00022737"/>
    </source>
</evidence>
<dbReference type="Proteomes" id="UP001497382">
    <property type="component" value="Unassembled WGS sequence"/>
</dbReference>
<evidence type="ECO:0000259" key="7">
    <source>
        <dbReference type="PROSITE" id="PS50157"/>
    </source>
</evidence>
<feature type="compositionally biased region" description="Polar residues" evidence="6">
    <location>
        <begin position="23"/>
        <end position="37"/>
    </location>
</feature>
<gene>
    <name evidence="8" type="ORF">LARSCL_LOCUS15600</name>
</gene>
<dbReference type="FunFam" id="3.30.160.60:FF:000125">
    <property type="entry name" value="Putative zinc finger protein 143"/>
    <property type="match status" value="1"/>
</dbReference>
<dbReference type="Gene3D" id="3.30.160.60">
    <property type="entry name" value="Classic Zinc Finger"/>
    <property type="match status" value="1"/>
</dbReference>
<dbReference type="PROSITE" id="PS00028">
    <property type="entry name" value="ZINC_FINGER_C2H2_1"/>
    <property type="match status" value="1"/>
</dbReference>
<dbReference type="PANTHER" id="PTHR23235:SF120">
    <property type="entry name" value="KRUPPEL-LIKE FACTOR 15"/>
    <property type="match status" value="1"/>
</dbReference>
<keyword evidence="4" id="KW-0862">Zinc</keyword>
<dbReference type="InterPro" id="IPR036236">
    <property type="entry name" value="Znf_C2H2_sf"/>
</dbReference>
<dbReference type="PANTHER" id="PTHR23235">
    <property type="entry name" value="KRUEPPEL-LIKE TRANSCRIPTION FACTOR"/>
    <property type="match status" value="1"/>
</dbReference>
<reference evidence="8 9" key="1">
    <citation type="submission" date="2024-04" db="EMBL/GenBank/DDBJ databases">
        <authorList>
            <person name="Rising A."/>
            <person name="Reimegard J."/>
            <person name="Sonavane S."/>
            <person name="Akerstrom W."/>
            <person name="Nylinder S."/>
            <person name="Hedman E."/>
            <person name="Kallberg Y."/>
        </authorList>
    </citation>
    <scope>NUCLEOTIDE SEQUENCE [LARGE SCALE GENOMIC DNA]</scope>
</reference>
<organism evidence="8 9">
    <name type="scientific">Larinioides sclopetarius</name>
    <dbReference type="NCBI Taxonomy" id="280406"/>
    <lineage>
        <taxon>Eukaryota</taxon>
        <taxon>Metazoa</taxon>
        <taxon>Ecdysozoa</taxon>
        <taxon>Arthropoda</taxon>
        <taxon>Chelicerata</taxon>
        <taxon>Arachnida</taxon>
        <taxon>Araneae</taxon>
        <taxon>Araneomorphae</taxon>
        <taxon>Entelegynae</taxon>
        <taxon>Araneoidea</taxon>
        <taxon>Araneidae</taxon>
        <taxon>Larinioides</taxon>
    </lineage>
</organism>
<protein>
    <recommendedName>
        <fullName evidence="7">C2H2-type domain-containing protein</fullName>
    </recommendedName>
</protein>
<dbReference type="SUPFAM" id="SSF57667">
    <property type="entry name" value="beta-beta-alpha zinc fingers"/>
    <property type="match status" value="1"/>
</dbReference>
<dbReference type="GO" id="GO:0000981">
    <property type="term" value="F:DNA-binding transcription factor activity, RNA polymerase II-specific"/>
    <property type="evidence" value="ECO:0007669"/>
    <property type="project" value="TreeGrafter"/>
</dbReference>
<keyword evidence="2" id="KW-0677">Repeat</keyword>
<evidence type="ECO:0000256" key="4">
    <source>
        <dbReference type="ARBA" id="ARBA00022833"/>
    </source>
</evidence>
<accession>A0AAV2AXV1</accession>
<comment type="caution">
    <text evidence="8">The sequence shown here is derived from an EMBL/GenBank/DDBJ whole genome shotgun (WGS) entry which is preliminary data.</text>
</comment>
<feature type="region of interest" description="Disordered" evidence="6">
    <location>
        <begin position="1"/>
        <end position="37"/>
    </location>
</feature>
<dbReference type="GO" id="GO:0000978">
    <property type="term" value="F:RNA polymerase II cis-regulatory region sequence-specific DNA binding"/>
    <property type="evidence" value="ECO:0007669"/>
    <property type="project" value="TreeGrafter"/>
</dbReference>
<evidence type="ECO:0000313" key="9">
    <source>
        <dbReference type="Proteomes" id="UP001497382"/>
    </source>
</evidence>
<evidence type="ECO:0000256" key="5">
    <source>
        <dbReference type="PROSITE-ProRule" id="PRU00042"/>
    </source>
</evidence>
<dbReference type="InterPro" id="IPR013087">
    <property type="entry name" value="Znf_C2H2_type"/>
</dbReference>
<evidence type="ECO:0000313" key="8">
    <source>
        <dbReference type="EMBL" id="CAL1288863.1"/>
    </source>
</evidence>
<keyword evidence="9" id="KW-1185">Reference proteome</keyword>
<name>A0AAV2AXV1_9ARAC</name>
<proteinExistence type="predicted"/>
<keyword evidence="1" id="KW-0479">Metal-binding</keyword>
<evidence type="ECO:0000256" key="6">
    <source>
        <dbReference type="SAM" id="MobiDB-lite"/>
    </source>
</evidence>
<evidence type="ECO:0000256" key="1">
    <source>
        <dbReference type="ARBA" id="ARBA00022723"/>
    </source>
</evidence>
<feature type="domain" description="C2H2-type" evidence="7">
    <location>
        <begin position="87"/>
        <end position="116"/>
    </location>
</feature>
<evidence type="ECO:0000256" key="3">
    <source>
        <dbReference type="ARBA" id="ARBA00022771"/>
    </source>
</evidence>
<dbReference type="AlphaFoldDB" id="A0AAV2AXV1"/>
<dbReference type="GO" id="GO:0008270">
    <property type="term" value="F:zinc ion binding"/>
    <property type="evidence" value="ECO:0007669"/>
    <property type="project" value="UniProtKB-KW"/>
</dbReference>
<dbReference type="PROSITE" id="PS50157">
    <property type="entry name" value="ZINC_FINGER_C2H2_2"/>
    <property type="match status" value="1"/>
</dbReference>
<dbReference type="EMBL" id="CAXIEN010000238">
    <property type="protein sequence ID" value="CAL1288863.1"/>
    <property type="molecule type" value="Genomic_DNA"/>
</dbReference>